<evidence type="ECO:0000313" key="2">
    <source>
        <dbReference type="EMBL" id="MPM40572.1"/>
    </source>
</evidence>
<reference evidence="2" key="1">
    <citation type="submission" date="2019-08" db="EMBL/GenBank/DDBJ databases">
        <authorList>
            <person name="Kucharzyk K."/>
            <person name="Murdoch R.W."/>
            <person name="Higgins S."/>
            <person name="Loffler F."/>
        </authorList>
    </citation>
    <scope>NUCLEOTIDE SEQUENCE</scope>
</reference>
<dbReference type="Pfam" id="PF00485">
    <property type="entry name" value="PRK"/>
    <property type="match status" value="1"/>
</dbReference>
<dbReference type="GO" id="GO:0004849">
    <property type="term" value="F:uridine kinase activity"/>
    <property type="evidence" value="ECO:0007669"/>
    <property type="project" value="UniProtKB-EC"/>
</dbReference>
<comment type="caution">
    <text evidence="2">The sequence shown here is derived from an EMBL/GenBank/DDBJ whole genome shotgun (WGS) entry which is preliminary data.</text>
</comment>
<dbReference type="EMBL" id="VSSQ01009048">
    <property type="protein sequence ID" value="MPM40572.1"/>
    <property type="molecule type" value="Genomic_DNA"/>
</dbReference>
<keyword evidence="2" id="KW-0418">Kinase</keyword>
<dbReference type="GO" id="GO:0005524">
    <property type="term" value="F:ATP binding"/>
    <property type="evidence" value="ECO:0007669"/>
    <property type="project" value="InterPro"/>
</dbReference>
<name>A0A644ZI43_9ZZZZ</name>
<feature type="domain" description="Phosphoribulokinase/uridine kinase" evidence="1">
    <location>
        <begin position="5"/>
        <end position="154"/>
    </location>
</feature>
<dbReference type="CDD" id="cd02028">
    <property type="entry name" value="UMPK_like"/>
    <property type="match status" value="1"/>
</dbReference>
<dbReference type="SUPFAM" id="SSF52540">
    <property type="entry name" value="P-loop containing nucleoside triphosphate hydrolases"/>
    <property type="match status" value="1"/>
</dbReference>
<evidence type="ECO:0000259" key="1">
    <source>
        <dbReference type="Pfam" id="PF00485"/>
    </source>
</evidence>
<organism evidence="2">
    <name type="scientific">bioreactor metagenome</name>
    <dbReference type="NCBI Taxonomy" id="1076179"/>
    <lineage>
        <taxon>unclassified sequences</taxon>
        <taxon>metagenomes</taxon>
        <taxon>ecological metagenomes</taxon>
    </lineage>
</organism>
<gene>
    <name evidence="2" type="primary">udk_34</name>
    <name evidence="2" type="ORF">SDC9_87216</name>
</gene>
<accession>A0A644ZI43</accession>
<protein>
    <submittedName>
        <fullName evidence="2">Uridine kinase</fullName>
        <ecNumber evidence="2">2.7.1.48</ecNumber>
    </submittedName>
</protein>
<dbReference type="InterPro" id="IPR006083">
    <property type="entry name" value="PRK/URK"/>
</dbReference>
<dbReference type="AlphaFoldDB" id="A0A644ZI43"/>
<proteinExistence type="predicted"/>
<dbReference type="EC" id="2.7.1.48" evidence="2"/>
<dbReference type="Gene3D" id="3.40.50.300">
    <property type="entry name" value="P-loop containing nucleotide triphosphate hydrolases"/>
    <property type="match status" value="1"/>
</dbReference>
<keyword evidence="2" id="KW-0808">Transferase</keyword>
<dbReference type="InterPro" id="IPR027417">
    <property type="entry name" value="P-loop_NTPase"/>
</dbReference>
<sequence length="219" mass="25453">MSKLKEKVDFESLDVLDVALFNEHLKRMMAGEEIELPHFDFRTGKQIPSGRKAQIGQRKVVLIEGIHALNEKLTASIPRHNKVKIHISAMTQIAIDEHNRIPTTDARLIRRIVRDSQFRSRDARRTIHMWPSVMRGEEKNIFPYSEDADVMFNSALIYELAVLRNFAIPLLEAIGPEYPEHMEARRLIRLLSYFHPVTDAEIPLNSILREFIGKSCFFY</sequence>